<dbReference type="EMBL" id="CP165735">
    <property type="protein sequence ID" value="XDV73463.1"/>
    <property type="molecule type" value="Genomic_DNA"/>
</dbReference>
<dbReference type="InterPro" id="IPR013022">
    <property type="entry name" value="Xyl_isomerase-like_TIM-brl"/>
</dbReference>
<name>A0AB39YVI5_9MICC</name>
<dbReference type="Gene3D" id="3.20.20.150">
    <property type="entry name" value="Divalent-metal-dependent TIM barrel enzymes"/>
    <property type="match status" value="1"/>
</dbReference>
<accession>A0AB39YVI5</accession>
<dbReference type="PANTHER" id="PTHR43489:SF7">
    <property type="entry name" value="3-DEHYDRO-D-GULOSIDE 4-EPIMERASE-RELATED"/>
    <property type="match status" value="1"/>
</dbReference>
<evidence type="ECO:0000256" key="1">
    <source>
        <dbReference type="ARBA" id="ARBA00023235"/>
    </source>
</evidence>
<reference evidence="4" key="1">
    <citation type="submission" date="2024-07" db="EMBL/GenBank/DDBJ databases">
        <authorList>
            <person name="Li J."/>
            <person name="Wei H."/>
            <person name="Ma J."/>
        </authorList>
    </citation>
    <scope>NUCLEOTIDE SEQUENCE</scope>
    <source>
        <strain evidence="4">AMU7</strain>
    </source>
</reference>
<evidence type="ECO:0000256" key="2">
    <source>
        <dbReference type="ARBA" id="ARBA00023277"/>
    </source>
</evidence>
<dbReference type="RefSeq" id="WP_207597313.1">
    <property type="nucleotide sequence ID" value="NZ_CP165735.1"/>
</dbReference>
<protein>
    <submittedName>
        <fullName evidence="4">TIM barrel protein</fullName>
    </submittedName>
</protein>
<feature type="domain" description="Xylose isomerase-like TIM barrel" evidence="3">
    <location>
        <begin position="22"/>
        <end position="242"/>
    </location>
</feature>
<dbReference type="InterPro" id="IPR036237">
    <property type="entry name" value="Xyl_isomerase-like_sf"/>
</dbReference>
<dbReference type="SUPFAM" id="SSF51658">
    <property type="entry name" value="Xylose isomerase-like"/>
    <property type="match status" value="1"/>
</dbReference>
<evidence type="ECO:0000259" key="3">
    <source>
        <dbReference type="Pfam" id="PF01261"/>
    </source>
</evidence>
<evidence type="ECO:0000313" key="4">
    <source>
        <dbReference type="EMBL" id="XDV73463.1"/>
    </source>
</evidence>
<dbReference type="Pfam" id="PF01261">
    <property type="entry name" value="AP_endonuc_2"/>
    <property type="match status" value="1"/>
</dbReference>
<keyword evidence="2" id="KW-0119">Carbohydrate metabolism</keyword>
<dbReference type="InterPro" id="IPR050417">
    <property type="entry name" value="Sugar_Epim/Isomerase"/>
</dbReference>
<proteinExistence type="predicted"/>
<dbReference type="AlphaFoldDB" id="A0AB39YVI5"/>
<organism evidence="4">
    <name type="scientific">Paenarthrobacter sp. AMU7</name>
    <dbReference type="NCBI Taxonomy" id="3162492"/>
    <lineage>
        <taxon>Bacteria</taxon>
        <taxon>Bacillati</taxon>
        <taxon>Actinomycetota</taxon>
        <taxon>Actinomycetes</taxon>
        <taxon>Micrococcales</taxon>
        <taxon>Micrococcaceae</taxon>
        <taxon>Paenarthrobacter</taxon>
    </lineage>
</organism>
<dbReference type="PANTHER" id="PTHR43489">
    <property type="entry name" value="ISOMERASE"/>
    <property type="match status" value="1"/>
</dbReference>
<sequence>MSRFKYSYNAIVYYQEDIAKGIDRVARYGYDAIELVGEPATHNVDEINKLTSDAGIDVSSICSIWFGEERDLINPSAANRQKALDYGKSVADFAAAVGAPTIIVGPSPVGKTEALASDEQEWEWAVENVRTLGEYAASVGINITLEPWNRYETHFLNRLDRAVELLDATGLKNAGVHGDLFHMNIEEDSIHGAFARAGGKVNHVHLADSNRAAPGVGHIDFRPTLQTLKDINFDGYLTFELLPAASNPFAMMARGGHLEFLDPYTEKAINEMKKLEQELWPHE</sequence>
<keyword evidence="1" id="KW-0413">Isomerase</keyword>
<gene>
    <name evidence="4" type="ORF">ABQM86_10015</name>
</gene>
<dbReference type="GO" id="GO:0016853">
    <property type="term" value="F:isomerase activity"/>
    <property type="evidence" value="ECO:0007669"/>
    <property type="project" value="UniProtKB-KW"/>
</dbReference>